<protein>
    <submittedName>
        <fullName evidence="4">TAXI family TRAP transporter solute-binding subunit</fullName>
    </submittedName>
</protein>
<comment type="similarity">
    <text evidence="2">Belongs to the bacterial solute-binding protein SsuA/TauA family.</text>
</comment>
<name>A0ABV7LBH0_9HYPH</name>
<dbReference type="PANTHER" id="PTHR30024:SF47">
    <property type="entry name" value="TAURINE-BINDING PERIPLASMIC PROTEIN"/>
    <property type="match status" value="1"/>
</dbReference>
<evidence type="ECO:0000256" key="3">
    <source>
        <dbReference type="ARBA" id="ARBA00022729"/>
    </source>
</evidence>
<accession>A0ABV7LBH0</accession>
<evidence type="ECO:0000256" key="2">
    <source>
        <dbReference type="ARBA" id="ARBA00010742"/>
    </source>
</evidence>
<proteinExistence type="inferred from homology"/>
<dbReference type="Gene3D" id="3.40.190.10">
    <property type="entry name" value="Periplasmic binding protein-like II"/>
    <property type="match status" value="2"/>
</dbReference>
<dbReference type="Pfam" id="PF16868">
    <property type="entry name" value="NMT1_3"/>
    <property type="match status" value="1"/>
</dbReference>
<dbReference type="NCBIfam" id="TIGR02122">
    <property type="entry name" value="TRAP_TAXI"/>
    <property type="match status" value="1"/>
</dbReference>
<evidence type="ECO:0000256" key="1">
    <source>
        <dbReference type="ARBA" id="ARBA00004418"/>
    </source>
</evidence>
<reference evidence="5" key="1">
    <citation type="journal article" date="2019" name="Int. J. Syst. Evol. Microbiol.">
        <title>The Global Catalogue of Microorganisms (GCM) 10K type strain sequencing project: providing services to taxonomists for standard genome sequencing and annotation.</title>
        <authorList>
            <consortium name="The Broad Institute Genomics Platform"/>
            <consortium name="The Broad Institute Genome Sequencing Center for Infectious Disease"/>
            <person name="Wu L."/>
            <person name="Ma J."/>
        </authorList>
    </citation>
    <scope>NUCLEOTIDE SEQUENCE [LARGE SCALE GENOMIC DNA]</scope>
    <source>
        <strain evidence="5">CCM 7941</strain>
    </source>
</reference>
<dbReference type="EMBL" id="JBHRUV010000012">
    <property type="protein sequence ID" value="MFC3265117.1"/>
    <property type="molecule type" value="Genomic_DNA"/>
</dbReference>
<dbReference type="PANTHER" id="PTHR30024">
    <property type="entry name" value="ALIPHATIC SULFONATES-BINDING PROTEIN-RELATED"/>
    <property type="match status" value="1"/>
</dbReference>
<sequence length="429" mass="45816">MLLHNGNRITNNKYIEEETMRQGLLPSSRRSRGGRVLSVAAGALAVLLGAGVAAGPARAEGAGQKPASDIRLPPALTFTAYDTGSSGFNIAVAVGQMLKKNYGVDLRVLPAGNDVARFAPMKAGRAQMAAGGIGSYFAQEGVLEFAVKEWGPQPLRVALAVIDCNALSIGVAADAGVKQLADLRGKRVGVVVGAPALNQGTFSIMAFAGLTPQDVKLVEFSGYGAMWKGVVNNEIDAAFASTISGQAREAESSPRGLVWPPAPASDAAGWERLRRIAPYFYPHKTTCGAGIARGETIELPAYPYPIFLAYASQPKELVEGVTAAMIRHFDEYRDAAPGAAGLDLKRQKLTWVLPYHDGAVAAFRAAGVWTDEHERHNQRLVARQETLARAWKAFLDSSPPDDREVFRKAWMQARAKALAEAGMDVVFTD</sequence>
<keyword evidence="3" id="KW-0732">Signal</keyword>
<organism evidence="4 5">
    <name type="scientific">Camelimonas abortus</name>
    <dbReference type="NCBI Taxonomy" id="1017184"/>
    <lineage>
        <taxon>Bacteria</taxon>
        <taxon>Pseudomonadati</taxon>
        <taxon>Pseudomonadota</taxon>
        <taxon>Alphaproteobacteria</taxon>
        <taxon>Hyphomicrobiales</taxon>
        <taxon>Chelatococcaceae</taxon>
        <taxon>Camelimonas</taxon>
    </lineage>
</organism>
<evidence type="ECO:0000313" key="5">
    <source>
        <dbReference type="Proteomes" id="UP001595536"/>
    </source>
</evidence>
<dbReference type="Proteomes" id="UP001595536">
    <property type="component" value="Unassembled WGS sequence"/>
</dbReference>
<dbReference type="InterPro" id="IPR011852">
    <property type="entry name" value="TRAP_TAXI"/>
</dbReference>
<comment type="caution">
    <text evidence="4">The sequence shown here is derived from an EMBL/GenBank/DDBJ whole genome shotgun (WGS) entry which is preliminary data.</text>
</comment>
<evidence type="ECO:0000313" key="4">
    <source>
        <dbReference type="EMBL" id="MFC3265117.1"/>
    </source>
</evidence>
<comment type="subcellular location">
    <subcellularLocation>
        <location evidence="1">Periplasm</location>
    </subcellularLocation>
</comment>
<keyword evidence="5" id="KW-1185">Reference proteome</keyword>
<gene>
    <name evidence="4" type="ORF">ACFOEX_01920</name>
</gene>
<dbReference type="SUPFAM" id="SSF53850">
    <property type="entry name" value="Periplasmic binding protein-like II"/>
    <property type="match status" value="1"/>
</dbReference>